<feature type="region of interest" description="Disordered" evidence="1">
    <location>
        <begin position="1"/>
        <end position="78"/>
    </location>
</feature>
<evidence type="ECO:0000313" key="3">
    <source>
        <dbReference type="Proteomes" id="UP000550707"/>
    </source>
</evidence>
<feature type="compositionally biased region" description="Polar residues" evidence="1">
    <location>
        <begin position="59"/>
        <end position="76"/>
    </location>
</feature>
<name>A0A7J8JW82_MOLMO</name>
<dbReference type="EMBL" id="JACASF010000001">
    <property type="protein sequence ID" value="KAF6501018.1"/>
    <property type="molecule type" value="Genomic_DNA"/>
</dbReference>
<protein>
    <submittedName>
        <fullName evidence="2">Uncharacterized protein</fullName>
    </submittedName>
</protein>
<organism evidence="2 3">
    <name type="scientific">Molossus molossus</name>
    <name type="common">Pallas' mastiff bat</name>
    <name type="synonym">Vespertilio molossus</name>
    <dbReference type="NCBI Taxonomy" id="27622"/>
    <lineage>
        <taxon>Eukaryota</taxon>
        <taxon>Metazoa</taxon>
        <taxon>Chordata</taxon>
        <taxon>Craniata</taxon>
        <taxon>Vertebrata</taxon>
        <taxon>Euteleostomi</taxon>
        <taxon>Mammalia</taxon>
        <taxon>Eutheria</taxon>
        <taxon>Laurasiatheria</taxon>
        <taxon>Chiroptera</taxon>
        <taxon>Yangochiroptera</taxon>
        <taxon>Molossidae</taxon>
        <taxon>Molossus</taxon>
    </lineage>
</organism>
<accession>A0A7J8JW82</accession>
<evidence type="ECO:0000256" key="1">
    <source>
        <dbReference type="SAM" id="MobiDB-lite"/>
    </source>
</evidence>
<keyword evidence="3" id="KW-1185">Reference proteome</keyword>
<dbReference type="AlphaFoldDB" id="A0A7J8JW82"/>
<proteinExistence type="predicted"/>
<dbReference type="Proteomes" id="UP000550707">
    <property type="component" value="Unassembled WGS sequence"/>
</dbReference>
<comment type="caution">
    <text evidence="2">The sequence shown here is derived from an EMBL/GenBank/DDBJ whole genome shotgun (WGS) entry which is preliminary data.</text>
</comment>
<reference evidence="2 3" key="1">
    <citation type="journal article" date="2020" name="Nature">
        <title>Six reference-quality genomes reveal evolution of bat adaptations.</title>
        <authorList>
            <person name="Jebb D."/>
            <person name="Huang Z."/>
            <person name="Pippel M."/>
            <person name="Hughes G.M."/>
            <person name="Lavrichenko K."/>
            <person name="Devanna P."/>
            <person name="Winkler S."/>
            <person name="Jermiin L.S."/>
            <person name="Skirmuntt E.C."/>
            <person name="Katzourakis A."/>
            <person name="Burkitt-Gray L."/>
            <person name="Ray D.A."/>
            <person name="Sullivan K.A.M."/>
            <person name="Roscito J.G."/>
            <person name="Kirilenko B.M."/>
            <person name="Davalos L.M."/>
            <person name="Corthals A.P."/>
            <person name="Power M.L."/>
            <person name="Jones G."/>
            <person name="Ransome R.D."/>
            <person name="Dechmann D.K.N."/>
            <person name="Locatelli A.G."/>
            <person name="Puechmaille S.J."/>
            <person name="Fedrigo O."/>
            <person name="Jarvis E.D."/>
            <person name="Hiller M."/>
            <person name="Vernes S.C."/>
            <person name="Myers E.W."/>
            <person name="Teeling E.C."/>
        </authorList>
    </citation>
    <scope>NUCLEOTIDE SEQUENCE [LARGE SCALE GENOMIC DNA]</scope>
    <source>
        <strain evidence="2">MMolMol1</strain>
        <tissue evidence="2">Muscle</tissue>
    </source>
</reference>
<dbReference type="InParanoid" id="A0A7J8JW82"/>
<gene>
    <name evidence="2" type="ORF">HJG59_008014</name>
</gene>
<sequence length="161" mass="18410">MHLSDREEILEQVLRPQADTPLPHWNSSQPPDLPRVPRTASQREPEILGHQLFPIVKGNNKQQTEQNQRSGSSSGSHPLIRTVVFAQENLEKCSYPFLTAKQAAQPQRRHHCHWGKVPNTQVSCIRPSCLQHQPSWAVFAPQEKRKEKAENCVLSRQEPGY</sequence>
<evidence type="ECO:0000313" key="2">
    <source>
        <dbReference type="EMBL" id="KAF6501018.1"/>
    </source>
</evidence>